<dbReference type="GO" id="GO:0046872">
    <property type="term" value="F:metal ion binding"/>
    <property type="evidence" value="ECO:0007669"/>
    <property type="project" value="UniProtKB-KW"/>
</dbReference>
<evidence type="ECO:0000256" key="1">
    <source>
        <dbReference type="ARBA" id="ARBA00001946"/>
    </source>
</evidence>
<evidence type="ECO:0008006" key="7">
    <source>
        <dbReference type="Google" id="ProtNLM"/>
    </source>
</evidence>
<protein>
    <recommendedName>
        <fullName evidence="7">Nudix hydrolase domain-containing protein</fullName>
    </recommendedName>
</protein>
<comment type="caution">
    <text evidence="5">The sequence shown here is derived from an EMBL/GenBank/DDBJ whole genome shotgun (WGS) entry which is preliminary data.</text>
</comment>
<dbReference type="InterPro" id="IPR015797">
    <property type="entry name" value="NUDIX_hydrolase-like_dom_sf"/>
</dbReference>
<dbReference type="GO" id="GO:0052751">
    <property type="term" value="F:GDP-mannose hydrolase activity"/>
    <property type="evidence" value="ECO:0007669"/>
    <property type="project" value="TreeGrafter"/>
</dbReference>
<organism evidence="5 6">
    <name type="scientific">Tigriopus californicus</name>
    <name type="common">Marine copepod</name>
    <dbReference type="NCBI Taxonomy" id="6832"/>
    <lineage>
        <taxon>Eukaryota</taxon>
        <taxon>Metazoa</taxon>
        <taxon>Ecdysozoa</taxon>
        <taxon>Arthropoda</taxon>
        <taxon>Crustacea</taxon>
        <taxon>Multicrustacea</taxon>
        <taxon>Hexanauplia</taxon>
        <taxon>Copepoda</taxon>
        <taxon>Harpacticoida</taxon>
        <taxon>Harpacticidae</taxon>
        <taxon>Tigriopus</taxon>
    </lineage>
</organism>
<dbReference type="OrthoDB" id="242473at2759"/>
<reference evidence="5 6" key="1">
    <citation type="journal article" date="2018" name="Nat. Ecol. Evol.">
        <title>Genomic signatures of mitonuclear coevolution across populations of Tigriopus californicus.</title>
        <authorList>
            <person name="Barreto F.S."/>
            <person name="Watson E.T."/>
            <person name="Lima T.G."/>
            <person name="Willett C.S."/>
            <person name="Edmands S."/>
            <person name="Li W."/>
            <person name="Burton R.S."/>
        </authorList>
    </citation>
    <scope>NUCLEOTIDE SEQUENCE [LARGE SCALE GENOMIC DNA]</scope>
    <source>
        <strain evidence="5 6">San Diego</strain>
    </source>
</reference>
<evidence type="ECO:0000256" key="3">
    <source>
        <dbReference type="ARBA" id="ARBA00022801"/>
    </source>
</evidence>
<dbReference type="STRING" id="6832.A0A553PS36"/>
<dbReference type="OMA" id="TCYRDFI"/>
<gene>
    <name evidence="5" type="ORF">TCAL_02979</name>
</gene>
<proteinExistence type="predicted"/>
<keyword evidence="3" id="KW-0378">Hydrolase</keyword>
<comment type="cofactor">
    <cofactor evidence="1">
        <name>Mg(2+)</name>
        <dbReference type="ChEBI" id="CHEBI:18420"/>
    </cofactor>
</comment>
<evidence type="ECO:0000256" key="4">
    <source>
        <dbReference type="ARBA" id="ARBA00022842"/>
    </source>
</evidence>
<accession>A0A553PS36</accession>
<evidence type="ECO:0000313" key="6">
    <source>
        <dbReference type="Proteomes" id="UP000318571"/>
    </source>
</evidence>
<evidence type="ECO:0000313" key="5">
    <source>
        <dbReference type="EMBL" id="TRY80482.1"/>
    </source>
</evidence>
<keyword evidence="6" id="KW-1185">Reference proteome</keyword>
<keyword evidence="4" id="KW-0460">Magnesium</keyword>
<name>A0A553PS36_TIGCA</name>
<dbReference type="PANTHER" id="PTHR31835:SF1">
    <property type="entry name" value="URIDINE DIPHOSPHATE GLUCOSE PYROPHOSPHATASE NUDT22"/>
    <property type="match status" value="1"/>
</dbReference>
<dbReference type="EMBL" id="VCGU01000001">
    <property type="protein sequence ID" value="TRY80482.1"/>
    <property type="molecule type" value="Genomic_DNA"/>
</dbReference>
<dbReference type="AlphaFoldDB" id="A0A553PS36"/>
<dbReference type="InterPro" id="IPR055295">
    <property type="entry name" value="NUDT22/NUDT9-like"/>
</dbReference>
<dbReference type="SUPFAM" id="SSF55811">
    <property type="entry name" value="Nudix"/>
    <property type="match status" value="1"/>
</dbReference>
<sequence length="336" mass="37215">MPIVVEKNLFAGRVELDSIYDTAHPEKGLLESDSGIDYDVHSFGRNTNRADHEAAIEALWHEKTSSGQTRVYNASKFRLKGLEVKSKESQFVLKVGLTDYRDLLGTHYSKLTNQMVQDGLTDSDGKDPYMYMSNGIGVGAVTLTKDDFVVLVKRAGWTGEGAHKIDRPGGHPEPDLVWEAVNGPSKAHSSPSGCLDLSLYSKLDSALVLSEIFQSPCHELRDEINIPIEDQSPPELLGRILSTQAGGRVSLDFLIHLQLDRYEVQSRYAKGTQSEADESENLIFIPVVQVKDWCVDQEMIHNMTDHCLGGLRLFHLLLKRSAPTPTTTTTTSTTTS</sequence>
<keyword evidence="2" id="KW-0479">Metal-binding</keyword>
<dbReference type="PANTHER" id="PTHR31835">
    <property type="entry name" value="URIDINE DIPHOSPHATE GLUCOSE PYROPHOSPHATASE"/>
    <property type="match status" value="1"/>
</dbReference>
<dbReference type="Proteomes" id="UP000318571">
    <property type="component" value="Chromosome 12"/>
</dbReference>
<evidence type="ECO:0000256" key="2">
    <source>
        <dbReference type="ARBA" id="ARBA00022723"/>
    </source>
</evidence>